<organism evidence="3 4">
    <name type="scientific">Schistosoma haematobium</name>
    <name type="common">Blood fluke</name>
    <dbReference type="NCBI Taxonomy" id="6185"/>
    <lineage>
        <taxon>Eukaryota</taxon>
        <taxon>Metazoa</taxon>
        <taxon>Spiralia</taxon>
        <taxon>Lophotrochozoa</taxon>
        <taxon>Platyhelminthes</taxon>
        <taxon>Trematoda</taxon>
        <taxon>Digenea</taxon>
        <taxon>Strigeidida</taxon>
        <taxon>Schistosomatoidea</taxon>
        <taxon>Schistosomatidae</taxon>
        <taxon>Schistosoma</taxon>
    </lineage>
</organism>
<keyword evidence="4" id="KW-1185">Reference proteome</keyword>
<evidence type="ECO:0000313" key="4">
    <source>
        <dbReference type="Proteomes" id="UP000471633"/>
    </source>
</evidence>
<evidence type="ECO:0000313" key="3">
    <source>
        <dbReference type="EMBL" id="KAH9591487.1"/>
    </source>
</evidence>
<dbReference type="GeneID" id="75576695"/>
<dbReference type="InterPro" id="IPR045609">
    <property type="entry name" value="DUF6451"/>
</dbReference>
<protein>
    <submittedName>
        <fullName evidence="3">Laminin subunit gamma-1</fullName>
    </submittedName>
</protein>
<reference evidence="3" key="2">
    <citation type="journal article" date="2019" name="Gigascience">
        <title>High-quality Schistosoma haematobium genome achieved by single-molecule and long-range sequencing.</title>
        <authorList>
            <person name="Stroehlein A.J."/>
            <person name="Korhonen P.K."/>
            <person name="Chong T.M."/>
            <person name="Lim Y.L."/>
            <person name="Chan K.G."/>
            <person name="Webster B."/>
            <person name="Rollinson D."/>
            <person name="Brindley P.J."/>
            <person name="Gasser R.B."/>
            <person name="Young N.D."/>
        </authorList>
    </citation>
    <scope>NUCLEOTIDE SEQUENCE</scope>
</reference>
<comment type="caution">
    <text evidence="3">The sequence shown here is derived from an EMBL/GenBank/DDBJ whole genome shotgun (WGS) entry which is preliminary data.</text>
</comment>
<reference evidence="3" key="4">
    <citation type="journal article" date="2022" name="PLoS Pathog.">
        <title>Chromosome-level genome of Schistosoma haematobium underpins genome-wide explorations of molecular variation.</title>
        <authorList>
            <person name="Stroehlein A.J."/>
            <person name="Korhonen P.K."/>
            <person name="Lee V.V."/>
            <person name="Ralph S.A."/>
            <person name="Mentink-Kane M."/>
            <person name="You H."/>
            <person name="McManus D.P."/>
            <person name="Tchuente L.T."/>
            <person name="Stothard J.R."/>
            <person name="Kaur P."/>
            <person name="Dudchenko O."/>
            <person name="Aiden E.L."/>
            <person name="Yang B."/>
            <person name="Yang H."/>
            <person name="Emery A.M."/>
            <person name="Webster B.L."/>
            <person name="Brindley P.J."/>
            <person name="Rollinson D."/>
            <person name="Chang B.C.H."/>
            <person name="Gasser R.B."/>
            <person name="Young N.D."/>
        </authorList>
    </citation>
    <scope>NUCLEOTIDE SEQUENCE</scope>
</reference>
<dbReference type="Pfam" id="PF20049">
    <property type="entry name" value="DUF6451"/>
    <property type="match status" value="1"/>
</dbReference>
<evidence type="ECO:0000256" key="1">
    <source>
        <dbReference type="SAM" id="MobiDB-lite"/>
    </source>
</evidence>
<dbReference type="CTD" id="75576695"/>
<dbReference type="RefSeq" id="XP_051071689.1">
    <property type="nucleotide sequence ID" value="XM_051208670.1"/>
</dbReference>
<dbReference type="Proteomes" id="UP000471633">
    <property type="component" value="Unassembled WGS sequence"/>
</dbReference>
<dbReference type="KEGG" id="shx:MS3_00001181"/>
<sequence>MQENTTSVAPASAAVGFIINEGTSKILPCNTTCTSRITLDEEAVEDIKTSTHLVRIIDEHGESDADVKAWVSKPRKAYLQLKNIWNSKQLSTNTKVRIFNTSDPLARHYQQQPTVGENKPDWSGGRSQEEVLEVDKIHI</sequence>
<dbReference type="AlphaFoldDB" id="A0A922S335"/>
<feature type="domain" description="DUF6451" evidence="2">
    <location>
        <begin position="77"/>
        <end position="101"/>
    </location>
</feature>
<proteinExistence type="predicted"/>
<accession>A0A922S335</accession>
<gene>
    <name evidence="3" type="primary">LAMC1_21</name>
    <name evidence="3" type="ORF">MS3_00001181</name>
</gene>
<evidence type="ECO:0000259" key="2">
    <source>
        <dbReference type="Pfam" id="PF20049"/>
    </source>
</evidence>
<dbReference type="EMBL" id="AMPZ03000002">
    <property type="protein sequence ID" value="KAH9591487.1"/>
    <property type="molecule type" value="Genomic_DNA"/>
</dbReference>
<name>A0A922S335_SCHHA</name>
<reference evidence="3" key="1">
    <citation type="journal article" date="2012" name="Nat. Genet.">
        <title>Whole-genome sequence of Schistosoma haematobium.</title>
        <authorList>
            <person name="Young N.D."/>
            <person name="Jex A.R."/>
            <person name="Li B."/>
            <person name="Liu S."/>
            <person name="Yang L."/>
            <person name="Xiong Z."/>
            <person name="Li Y."/>
            <person name="Cantacessi C."/>
            <person name="Hall R.S."/>
            <person name="Xu X."/>
            <person name="Chen F."/>
            <person name="Wu X."/>
            <person name="Zerlotini A."/>
            <person name="Oliveira G."/>
            <person name="Hofmann A."/>
            <person name="Zhang G."/>
            <person name="Fang X."/>
            <person name="Kang Y."/>
            <person name="Campbell B.E."/>
            <person name="Loukas A."/>
            <person name="Ranganathan S."/>
            <person name="Rollinson D."/>
            <person name="Rinaldi G."/>
            <person name="Brindley P.J."/>
            <person name="Yang H."/>
            <person name="Wang J."/>
            <person name="Wang J."/>
            <person name="Gasser R.B."/>
        </authorList>
    </citation>
    <scope>NUCLEOTIDE SEQUENCE</scope>
</reference>
<feature type="region of interest" description="Disordered" evidence="1">
    <location>
        <begin position="107"/>
        <end position="127"/>
    </location>
</feature>
<reference evidence="3" key="3">
    <citation type="submission" date="2021-06" db="EMBL/GenBank/DDBJ databases">
        <title>Chromosome-level genome assembly for S. haematobium.</title>
        <authorList>
            <person name="Stroehlein A.J."/>
        </authorList>
    </citation>
    <scope>NUCLEOTIDE SEQUENCE</scope>
</reference>